<feature type="transmembrane region" description="Helical" evidence="1">
    <location>
        <begin position="32"/>
        <end position="54"/>
    </location>
</feature>
<keyword evidence="1" id="KW-0472">Membrane</keyword>
<evidence type="ECO:0000313" key="2">
    <source>
        <dbReference type="EMBL" id="WQB69858.1"/>
    </source>
</evidence>
<evidence type="ECO:0000256" key="1">
    <source>
        <dbReference type="SAM" id="Phobius"/>
    </source>
</evidence>
<protein>
    <recommendedName>
        <fullName evidence="4">Stage II sporulation protein M</fullName>
    </recommendedName>
</protein>
<accession>A0ABZ0VAE6</accession>
<dbReference type="Proteomes" id="UP001324533">
    <property type="component" value="Chromosome"/>
</dbReference>
<keyword evidence="1" id="KW-0812">Transmembrane</keyword>
<feature type="transmembrane region" description="Helical" evidence="1">
    <location>
        <begin position="184"/>
        <end position="205"/>
    </location>
</feature>
<evidence type="ECO:0008006" key="4">
    <source>
        <dbReference type="Google" id="ProtNLM"/>
    </source>
</evidence>
<feature type="transmembrane region" description="Helical" evidence="1">
    <location>
        <begin position="74"/>
        <end position="94"/>
    </location>
</feature>
<organism evidence="2 3">
    <name type="scientific">Microbacterium invictum</name>
    <dbReference type="NCBI Taxonomy" id="515415"/>
    <lineage>
        <taxon>Bacteria</taxon>
        <taxon>Bacillati</taxon>
        <taxon>Actinomycetota</taxon>
        <taxon>Actinomycetes</taxon>
        <taxon>Micrococcales</taxon>
        <taxon>Microbacteriaceae</taxon>
        <taxon>Microbacterium</taxon>
    </lineage>
</organism>
<name>A0ABZ0VAE6_9MICO</name>
<dbReference type="RefSeq" id="WP_322409985.1">
    <property type="nucleotide sequence ID" value="NZ_CP139779.1"/>
</dbReference>
<sequence length="222" mass="23936">MPTTQSLPTDTSPAKVPFLLRPFRVIRENLRVYLLLNLAAYGLVAIGFVIGLTFPELPAMRAEALETDGTGDAVRSVVNSAPLFALLIFAVNVLQLSLATIVVPSLIIPFAGLAIFGGWAVVTGVTLVQTTPIGWVALIPHVLTVIIELQAYILILLGAYLIGRNWLFPHRVGAPTRRRGYVRGLGSLGLLALPALVLLVIGAIWESYSLLYLVHPLSQVLL</sequence>
<feature type="transmembrane region" description="Helical" evidence="1">
    <location>
        <begin position="142"/>
        <end position="163"/>
    </location>
</feature>
<evidence type="ECO:0000313" key="3">
    <source>
        <dbReference type="Proteomes" id="UP001324533"/>
    </source>
</evidence>
<gene>
    <name evidence="2" type="ORF">T9R20_14330</name>
</gene>
<keyword evidence="1" id="KW-1133">Transmembrane helix</keyword>
<dbReference type="EMBL" id="CP139779">
    <property type="protein sequence ID" value="WQB69858.1"/>
    <property type="molecule type" value="Genomic_DNA"/>
</dbReference>
<keyword evidence="3" id="KW-1185">Reference proteome</keyword>
<feature type="transmembrane region" description="Helical" evidence="1">
    <location>
        <begin position="101"/>
        <end position="122"/>
    </location>
</feature>
<proteinExistence type="predicted"/>
<reference evidence="2 3" key="1">
    <citation type="submission" date="2023-06" db="EMBL/GenBank/DDBJ databases">
        <title>Rock-solubilizing bacteria, Microbacterium invictum, promotes re-establishment of vegetation in rocky wasteland by accelerating rock bio-weathering and reshaping soil bacterial community.</title>
        <authorList>
            <person name="Liu C."/>
        </authorList>
    </citation>
    <scope>NUCLEOTIDE SEQUENCE [LARGE SCALE GENOMIC DNA]</scope>
    <source>
        <strain evidence="2 3">X-18</strain>
    </source>
</reference>